<comment type="pathway">
    <text evidence="1 9">Porphyrin-containing compound metabolism; protoporphyrin-IX biosynthesis; coproporphyrinogen-III from 5-aminolevulinate: step 3/4.</text>
</comment>
<evidence type="ECO:0000256" key="3">
    <source>
        <dbReference type="ARBA" id="ARBA00013109"/>
    </source>
</evidence>
<evidence type="ECO:0000313" key="12">
    <source>
        <dbReference type="Proteomes" id="UP000243451"/>
    </source>
</evidence>
<dbReference type="GO" id="GO:0004852">
    <property type="term" value="F:uroporphyrinogen-III synthase activity"/>
    <property type="evidence" value="ECO:0007669"/>
    <property type="project" value="UniProtKB-UniRule"/>
</dbReference>
<dbReference type="CDD" id="cd06578">
    <property type="entry name" value="HemD"/>
    <property type="match status" value="1"/>
</dbReference>
<comment type="function">
    <text evidence="6 9">Catalyzes cyclization of the linear tetrapyrrole, hydroxymethylbilane, to the macrocyclic uroporphyrinogen III.</text>
</comment>
<evidence type="ECO:0000259" key="10">
    <source>
        <dbReference type="Pfam" id="PF02602"/>
    </source>
</evidence>
<evidence type="ECO:0000256" key="7">
    <source>
        <dbReference type="ARBA" id="ARBA00040167"/>
    </source>
</evidence>
<comment type="catalytic activity">
    <reaction evidence="8 9">
        <text>hydroxymethylbilane = uroporphyrinogen III + H2O</text>
        <dbReference type="Rhea" id="RHEA:18965"/>
        <dbReference type="ChEBI" id="CHEBI:15377"/>
        <dbReference type="ChEBI" id="CHEBI:57308"/>
        <dbReference type="ChEBI" id="CHEBI:57845"/>
        <dbReference type="EC" id="4.2.1.75"/>
    </reaction>
</comment>
<dbReference type="InterPro" id="IPR039793">
    <property type="entry name" value="UROS/Hem4"/>
</dbReference>
<evidence type="ECO:0000313" key="11">
    <source>
        <dbReference type="EMBL" id="POB03718.1"/>
    </source>
</evidence>
<sequence>MSGCLLLTRQAADNQRLAARFAAEGVETCSVPLLELRPCVEGPVERQHMLDLDRYHAVVVVSPTAARLGLERLDRYWTQPPVGIDWLAVGGGTAQVLREYGLPAQCPEQGQDSEALLALPLWQAHFARPDLKVLIWRGEDGREHLADQIRAAGGTVDYLPLYARSAPDSLSAELTAVARRVDRLIVLSVQALNNWRTAAGDDWQRQRHWRCWVPSERIAAQAAALGCTDVVTCRGADDSALVEAVLTGSSG</sequence>
<reference evidence="11 12" key="1">
    <citation type="submission" date="2018-01" db="EMBL/GenBank/DDBJ databases">
        <title>Draft genome of the type strain Pseudomonas oceani DSM 100277 isolated from the deep water in Okinawa trough, northwestern Pacific Ocean.</title>
        <authorList>
            <person name="Gomila M."/>
            <person name="Mulet M."/>
            <person name="Garcia-Valdes E."/>
            <person name="Lalucat J."/>
        </authorList>
    </citation>
    <scope>NUCLEOTIDE SEQUENCE [LARGE SCALE GENOMIC DNA]</scope>
    <source>
        <strain evidence="11 12">DSM 100277</strain>
    </source>
</reference>
<accession>A0A2P4EVT8</accession>
<dbReference type="OrthoDB" id="9787650at2"/>
<dbReference type="UniPathway" id="UPA00251">
    <property type="reaction ID" value="UER00320"/>
</dbReference>
<evidence type="ECO:0000256" key="9">
    <source>
        <dbReference type="RuleBase" id="RU366031"/>
    </source>
</evidence>
<gene>
    <name evidence="11" type="ORF">C1949_08410</name>
</gene>
<dbReference type="InterPro" id="IPR003754">
    <property type="entry name" value="4pyrrol_synth_uPrphyn_synth"/>
</dbReference>
<comment type="similarity">
    <text evidence="2 9">Belongs to the uroporphyrinogen-III synthase family.</text>
</comment>
<proteinExistence type="inferred from homology"/>
<evidence type="ECO:0000256" key="6">
    <source>
        <dbReference type="ARBA" id="ARBA00037589"/>
    </source>
</evidence>
<evidence type="ECO:0000256" key="8">
    <source>
        <dbReference type="ARBA" id="ARBA00048617"/>
    </source>
</evidence>
<evidence type="ECO:0000256" key="1">
    <source>
        <dbReference type="ARBA" id="ARBA00004772"/>
    </source>
</evidence>
<dbReference type="GO" id="GO:0006782">
    <property type="term" value="P:protoporphyrinogen IX biosynthetic process"/>
    <property type="evidence" value="ECO:0007669"/>
    <property type="project" value="UniProtKB-UniRule"/>
</dbReference>
<dbReference type="GO" id="GO:0006780">
    <property type="term" value="P:uroporphyrinogen III biosynthetic process"/>
    <property type="evidence" value="ECO:0007669"/>
    <property type="project" value="UniProtKB-UniRule"/>
</dbReference>
<name>A0A2P4EVT8_9GAMM</name>
<dbReference type="PANTHER" id="PTHR38042">
    <property type="entry name" value="UROPORPHYRINOGEN-III SYNTHASE, CHLOROPLASTIC"/>
    <property type="match status" value="1"/>
</dbReference>
<keyword evidence="12" id="KW-1185">Reference proteome</keyword>
<keyword evidence="4 9" id="KW-0456">Lyase</keyword>
<evidence type="ECO:0000256" key="5">
    <source>
        <dbReference type="ARBA" id="ARBA00023244"/>
    </source>
</evidence>
<organism evidence="11 12">
    <name type="scientific">Halopseudomonas oceani</name>
    <dbReference type="NCBI Taxonomy" id="1708783"/>
    <lineage>
        <taxon>Bacteria</taxon>
        <taxon>Pseudomonadati</taxon>
        <taxon>Pseudomonadota</taxon>
        <taxon>Gammaproteobacteria</taxon>
        <taxon>Pseudomonadales</taxon>
        <taxon>Pseudomonadaceae</taxon>
        <taxon>Halopseudomonas</taxon>
    </lineage>
</organism>
<comment type="caution">
    <text evidence="11">The sequence shown here is derived from an EMBL/GenBank/DDBJ whole genome shotgun (WGS) entry which is preliminary data.</text>
</comment>
<dbReference type="AlphaFoldDB" id="A0A2P4EVT8"/>
<dbReference type="InterPro" id="IPR036108">
    <property type="entry name" value="4pyrrol_syn_uPrphyn_synt_sf"/>
</dbReference>
<dbReference type="EC" id="4.2.1.75" evidence="3 9"/>
<dbReference type="Gene3D" id="3.40.50.10090">
    <property type="match status" value="2"/>
</dbReference>
<dbReference type="PANTHER" id="PTHR38042:SF1">
    <property type="entry name" value="UROPORPHYRINOGEN-III SYNTHASE, CHLOROPLASTIC"/>
    <property type="match status" value="1"/>
</dbReference>
<protein>
    <recommendedName>
        <fullName evidence="7 9">Uroporphyrinogen-III synthase</fullName>
        <ecNumber evidence="3 9">4.2.1.75</ecNumber>
    </recommendedName>
</protein>
<dbReference type="RefSeq" id="WP_104738039.1">
    <property type="nucleotide sequence ID" value="NZ_BMHR01000007.1"/>
</dbReference>
<dbReference type="Pfam" id="PF02602">
    <property type="entry name" value="HEM4"/>
    <property type="match status" value="1"/>
</dbReference>
<evidence type="ECO:0000256" key="2">
    <source>
        <dbReference type="ARBA" id="ARBA00008133"/>
    </source>
</evidence>
<dbReference type="SUPFAM" id="SSF69618">
    <property type="entry name" value="HemD-like"/>
    <property type="match status" value="1"/>
</dbReference>
<dbReference type="Proteomes" id="UP000243451">
    <property type="component" value="Unassembled WGS sequence"/>
</dbReference>
<evidence type="ECO:0000256" key="4">
    <source>
        <dbReference type="ARBA" id="ARBA00023239"/>
    </source>
</evidence>
<dbReference type="EMBL" id="PPSK01000006">
    <property type="protein sequence ID" value="POB03718.1"/>
    <property type="molecule type" value="Genomic_DNA"/>
</dbReference>
<keyword evidence="5 9" id="KW-0627">Porphyrin biosynthesis</keyword>
<feature type="domain" description="Tetrapyrrole biosynthesis uroporphyrinogen III synthase" evidence="10">
    <location>
        <begin position="16"/>
        <end position="243"/>
    </location>
</feature>